<protein>
    <submittedName>
        <fullName evidence="2">Uncharacterized protein</fullName>
    </submittedName>
</protein>
<evidence type="ECO:0000313" key="3">
    <source>
        <dbReference type="Proteomes" id="UP001390339"/>
    </source>
</evidence>
<comment type="caution">
    <text evidence="2">The sequence shown here is derived from an EMBL/GenBank/DDBJ whole genome shotgun (WGS) entry which is preliminary data.</text>
</comment>
<keyword evidence="3" id="KW-1185">Reference proteome</keyword>
<dbReference type="PANTHER" id="PTHR38696">
    <property type="entry name" value="MEDIATOR OF RNA POLYMERASE II TRANSCRIPTION SUBUNIT 13"/>
    <property type="match status" value="1"/>
</dbReference>
<proteinExistence type="predicted"/>
<sequence>MVQNTEDNQGELAEASSSSVPQSLPPPAACETRFASVSLYRINKIRLLKFTENVKTAIRQIIASSGYTSVKAEETSPHGGHKFKMAGSPWYAFRDDVVHSARLMNHIIGELFNMGWLLTLSTDIILYSNNLDTLVFRHQLPPPPRCE</sequence>
<dbReference type="Proteomes" id="UP001390339">
    <property type="component" value="Unassembled WGS sequence"/>
</dbReference>
<evidence type="ECO:0000256" key="1">
    <source>
        <dbReference type="SAM" id="MobiDB-lite"/>
    </source>
</evidence>
<dbReference type="EMBL" id="JAPCWZ010000003">
    <property type="protein sequence ID" value="KAK8874692.1"/>
    <property type="molecule type" value="Genomic_DNA"/>
</dbReference>
<gene>
    <name evidence="2" type="ORF">PGQ11_005206</name>
</gene>
<evidence type="ECO:0000313" key="2">
    <source>
        <dbReference type="EMBL" id="KAK8874692.1"/>
    </source>
</evidence>
<accession>A0ABR2JA58</accession>
<reference evidence="2 3" key="1">
    <citation type="journal article" date="2024" name="IMA Fungus">
        <title>Apiospora arundinis, a panoply of carbohydrate-active enzymes and secondary metabolites.</title>
        <authorList>
            <person name="Sorensen T."/>
            <person name="Petersen C."/>
            <person name="Muurmann A.T."/>
            <person name="Christiansen J.V."/>
            <person name="Brundto M.L."/>
            <person name="Overgaard C.K."/>
            <person name="Boysen A.T."/>
            <person name="Wollenberg R.D."/>
            <person name="Larsen T.O."/>
            <person name="Sorensen J.L."/>
            <person name="Nielsen K.L."/>
            <person name="Sondergaard T.E."/>
        </authorList>
    </citation>
    <scope>NUCLEOTIDE SEQUENCE [LARGE SCALE GENOMIC DNA]</scope>
    <source>
        <strain evidence="2 3">AAU 773</strain>
    </source>
</reference>
<name>A0ABR2JA58_9PEZI</name>
<organism evidence="2 3">
    <name type="scientific">Apiospora arundinis</name>
    <dbReference type="NCBI Taxonomy" id="335852"/>
    <lineage>
        <taxon>Eukaryota</taxon>
        <taxon>Fungi</taxon>
        <taxon>Dikarya</taxon>
        <taxon>Ascomycota</taxon>
        <taxon>Pezizomycotina</taxon>
        <taxon>Sordariomycetes</taxon>
        <taxon>Xylariomycetidae</taxon>
        <taxon>Amphisphaeriales</taxon>
        <taxon>Apiosporaceae</taxon>
        <taxon>Apiospora</taxon>
    </lineage>
</organism>
<feature type="compositionally biased region" description="Low complexity" evidence="1">
    <location>
        <begin position="13"/>
        <end position="22"/>
    </location>
</feature>
<feature type="region of interest" description="Disordered" evidence="1">
    <location>
        <begin position="1"/>
        <end position="26"/>
    </location>
</feature>
<dbReference type="PANTHER" id="PTHR38696:SF1">
    <property type="entry name" value="MEDIATOR OF RNA POLYMERASE II TRANSCRIPTION SUBUNIT 13"/>
    <property type="match status" value="1"/>
</dbReference>